<evidence type="ECO:0000313" key="1">
    <source>
        <dbReference type="EMBL" id="KAB2954239.1"/>
    </source>
</evidence>
<accession>A0A6I0EWR4</accession>
<keyword evidence="2" id="KW-1185">Reference proteome</keyword>
<gene>
    <name evidence="1" type="ORF">F9B85_00650</name>
</gene>
<proteinExistence type="predicted"/>
<reference evidence="1 2" key="1">
    <citation type="submission" date="2019-10" db="EMBL/GenBank/DDBJ databases">
        <title>Whole-genome sequence of the extremophile Heliorestis acidaminivorans DSM 24790.</title>
        <authorList>
            <person name="Kyndt J.A."/>
            <person name="Meyer T.E."/>
        </authorList>
    </citation>
    <scope>NUCLEOTIDE SEQUENCE [LARGE SCALE GENOMIC DNA]</scope>
    <source>
        <strain evidence="1 2">DSM 24790</strain>
    </source>
</reference>
<dbReference type="AlphaFoldDB" id="A0A6I0EWR4"/>
<evidence type="ECO:0000313" key="2">
    <source>
        <dbReference type="Proteomes" id="UP000468766"/>
    </source>
</evidence>
<dbReference type="EMBL" id="WBXO01000001">
    <property type="protein sequence ID" value="KAB2954239.1"/>
    <property type="molecule type" value="Genomic_DNA"/>
</dbReference>
<protein>
    <submittedName>
        <fullName evidence="1">Zinc-ribbon domain-containing protein</fullName>
    </submittedName>
</protein>
<dbReference type="RefSeq" id="WP_170270057.1">
    <property type="nucleotide sequence ID" value="NZ_WBXO01000001.1"/>
</dbReference>
<sequence>MALINCPDCDRQVSDRANACPQCGFPISQLSLMAIGQISTEELKFPDLPTDLSIGTQLVNWFYNAYIKGTFDPQKNIVKGIPEGSINVTLHKKGIAINRYFENLLKLHDSQIISLKYLSDKELRDKSALGRAIVGGVLLGPLGAVLGGLSGVGQETRSKYHLIINYWSIGTKEPTAIIIDCKDTPQLFIERFEKRIKKDNS</sequence>
<comment type="caution">
    <text evidence="1">The sequence shown here is derived from an EMBL/GenBank/DDBJ whole genome shotgun (WGS) entry which is preliminary data.</text>
</comment>
<name>A0A6I0EWR4_9FIRM</name>
<dbReference type="Proteomes" id="UP000468766">
    <property type="component" value="Unassembled WGS sequence"/>
</dbReference>
<organism evidence="1 2">
    <name type="scientific">Heliorestis acidaminivorans</name>
    <dbReference type="NCBI Taxonomy" id="553427"/>
    <lineage>
        <taxon>Bacteria</taxon>
        <taxon>Bacillati</taxon>
        <taxon>Bacillota</taxon>
        <taxon>Clostridia</taxon>
        <taxon>Eubacteriales</taxon>
        <taxon>Heliobacteriaceae</taxon>
        <taxon>Heliorestis</taxon>
    </lineage>
</organism>